<reference evidence="3" key="2">
    <citation type="submission" date="2014-02" db="EMBL/GenBank/DDBJ databases">
        <title>Draft Genome Sequence of extremely halophilic bacteria Halorhodospira halochloris.</title>
        <authorList>
            <person name="Singh K.S."/>
        </authorList>
    </citation>
    <scope>NUCLEOTIDE SEQUENCE [LARGE SCALE GENOMIC DNA]</scope>
    <source>
        <strain evidence="3">A</strain>
    </source>
</reference>
<organism evidence="2 3">
    <name type="scientific">Ectothiorhodospira haloalkaliphila</name>
    <dbReference type="NCBI Taxonomy" id="421628"/>
    <lineage>
        <taxon>Bacteria</taxon>
        <taxon>Pseudomonadati</taxon>
        <taxon>Pseudomonadota</taxon>
        <taxon>Gammaproteobacteria</taxon>
        <taxon>Chromatiales</taxon>
        <taxon>Ectothiorhodospiraceae</taxon>
        <taxon>Ectothiorhodospira</taxon>
    </lineage>
</organism>
<evidence type="ECO:0000313" key="2">
    <source>
        <dbReference type="EMBL" id="AHK78033.1"/>
    </source>
</evidence>
<evidence type="ECO:0008006" key="4">
    <source>
        <dbReference type="Google" id="ProtNLM"/>
    </source>
</evidence>
<feature type="chain" id="PRO_5004912205" description="DUF4390 domain-containing protein" evidence="1">
    <location>
        <begin position="21"/>
        <end position="185"/>
    </location>
</feature>
<accession>W8KFS5</accession>
<dbReference type="InterPro" id="IPR025500">
    <property type="entry name" value="DUF4390"/>
</dbReference>
<protein>
    <recommendedName>
        <fullName evidence="4">DUF4390 domain-containing protein</fullName>
    </recommendedName>
</protein>
<evidence type="ECO:0000256" key="1">
    <source>
        <dbReference type="SAM" id="SignalP"/>
    </source>
</evidence>
<sequence>MRALLLSCLLSVLVALPINALSGDAPLKVRSAHTELANGLYLLNATIDYRLTPNLEEALHNGVKLTFEVQVEISRGRDWIWDATVAELSQRYRLEYHALSRLYVLTHLNTGVKRTFYRLESALFTLGELDELPLLDASLLQDGQEYEARVRARLRVDALPLPLRVRGYVMRDWSPVSDWYTWSLR</sequence>
<evidence type="ECO:0000313" key="3">
    <source>
        <dbReference type="Proteomes" id="UP000019442"/>
    </source>
</evidence>
<dbReference type="AlphaFoldDB" id="W8KFS5"/>
<dbReference type="PATRIC" id="fig|1354791.3.peg.2918"/>
<proteinExistence type="predicted"/>
<reference evidence="2 3" key="1">
    <citation type="journal article" date="2014" name="J Genomics">
        <title>Draft Genome Sequence of the Extremely Halophilic Phototrophic Purple Sulfur Bacterium Halorhodospira halochloris.</title>
        <authorList>
            <person name="Singh K.S."/>
            <person name="Kirksey J."/>
            <person name="Hoff W.D."/>
            <person name="Deole R."/>
        </authorList>
    </citation>
    <scope>NUCLEOTIDE SEQUENCE [LARGE SCALE GENOMIC DNA]</scope>
    <source>
        <strain evidence="2 3">A</strain>
    </source>
</reference>
<dbReference type="HOGENOM" id="CLU_070058_3_0_6"/>
<gene>
    <name evidence="2" type="ORF">M911_01120</name>
</gene>
<feature type="signal peptide" evidence="1">
    <location>
        <begin position="1"/>
        <end position="20"/>
    </location>
</feature>
<dbReference type="KEGG" id="hhc:M911_01120"/>
<name>W8KFS5_9GAMM</name>
<dbReference type="EMBL" id="CP007268">
    <property type="protein sequence ID" value="AHK78033.1"/>
    <property type="molecule type" value="Genomic_DNA"/>
</dbReference>
<keyword evidence="3" id="KW-1185">Reference proteome</keyword>
<dbReference type="Pfam" id="PF14334">
    <property type="entry name" value="DUF4390"/>
    <property type="match status" value="1"/>
</dbReference>
<dbReference type="Proteomes" id="UP000019442">
    <property type="component" value="Chromosome"/>
</dbReference>
<keyword evidence="1" id="KW-0732">Signal</keyword>